<dbReference type="KEGG" id="nch:A0U93_14900"/>
<organism evidence="2 3">
    <name type="scientific">Neoasaia chiangmaiensis</name>
    <dbReference type="NCBI Taxonomy" id="320497"/>
    <lineage>
        <taxon>Bacteria</taxon>
        <taxon>Pseudomonadati</taxon>
        <taxon>Pseudomonadota</taxon>
        <taxon>Alphaproteobacteria</taxon>
        <taxon>Acetobacterales</taxon>
        <taxon>Acetobacteraceae</taxon>
        <taxon>Neoasaia</taxon>
    </lineage>
</organism>
<protein>
    <submittedName>
        <fullName evidence="2">Uncharacterized protein</fullName>
    </submittedName>
</protein>
<dbReference type="Gene3D" id="2.30.30.1060">
    <property type="match status" value="1"/>
</dbReference>
<name>A0A1U9KT58_9PROT</name>
<keyword evidence="3" id="KW-1185">Reference proteome</keyword>
<feature type="compositionally biased region" description="Basic and acidic residues" evidence="1">
    <location>
        <begin position="1"/>
        <end position="10"/>
    </location>
</feature>
<accession>A0A1U9KT58</accession>
<evidence type="ECO:0000313" key="2">
    <source>
        <dbReference type="EMBL" id="AQS88993.1"/>
    </source>
</evidence>
<dbReference type="Pfam" id="PF11160">
    <property type="entry name" value="Hva1_TUDOR"/>
    <property type="match status" value="1"/>
</dbReference>
<dbReference type="Proteomes" id="UP000188604">
    <property type="component" value="Chromosome"/>
</dbReference>
<gene>
    <name evidence="2" type="ORF">A0U93_14900</name>
</gene>
<dbReference type="OrthoDB" id="71751at2"/>
<evidence type="ECO:0000313" key="3">
    <source>
        <dbReference type="Proteomes" id="UP000188604"/>
    </source>
</evidence>
<dbReference type="RefSeq" id="WP_077808052.1">
    <property type="nucleotide sequence ID" value="NZ_BJXS01000001.1"/>
</dbReference>
<reference evidence="2 3" key="1">
    <citation type="submission" date="2016-03" db="EMBL/GenBank/DDBJ databases">
        <title>Acetic acid bacteria sequencing.</title>
        <authorList>
            <person name="Brandt J."/>
            <person name="Jakob F."/>
            <person name="Vogel R.F."/>
        </authorList>
    </citation>
    <scope>NUCLEOTIDE SEQUENCE [LARGE SCALE GENOMIC DNA]</scope>
    <source>
        <strain evidence="2 3">NBRC 101099</strain>
    </source>
</reference>
<dbReference type="InterPro" id="IPR021331">
    <property type="entry name" value="Hva1_TUDOR"/>
</dbReference>
<proteinExistence type="predicted"/>
<feature type="region of interest" description="Disordered" evidence="1">
    <location>
        <begin position="1"/>
        <end position="20"/>
    </location>
</feature>
<dbReference type="STRING" id="320497.A0U93_14900"/>
<evidence type="ECO:0000256" key="1">
    <source>
        <dbReference type="SAM" id="MobiDB-lite"/>
    </source>
</evidence>
<sequence length="70" mass="7847">MTDTRFKKGDAVTWKTQHGETHGHVEKTITKQIKIKNNDVKALAKNPKIVVKSDKTQAKAAHKPDALSRK</sequence>
<dbReference type="EMBL" id="CP014691">
    <property type="protein sequence ID" value="AQS88993.1"/>
    <property type="molecule type" value="Genomic_DNA"/>
</dbReference>
<dbReference type="AlphaFoldDB" id="A0A1U9KT58"/>